<sequence>MICPRESRSPERPPSSFGVRVAVRPAQATPTLTAHIPVSSGGPCMPSNDKDPASIPSGGGEGFPSWQSQQPKRNHLAHHPVRVGLWQSHTSTTALTSSQHHPPAHQLPPPLHSPLPRIRRRPPLNAAQSPEESSFKLHFVVASLHRTPSGKLKLHRGALTLWPAEGGRVKNTSSPHRGITRSHFLRAEISKESTLSNGILAQVIGVVVGTSEPGTGTVGASLSKTEATCSNNGIHLAWRRWKPTVLVFLLPPYNLPFPARCPASSRPQDYDGVDLLRKKQDWLKRSRPQLYEGVDSEIGLFLSRRWSRPQTSKGVDLLRKWLIRLKQRQPQECEGVNSEFPIIDSSVVFSGSLNLRASFFRNPGLSSPLYVIETAFFFRLRRSGLPTSLKSCLSLMSRSCVSSSSDNFAYAIFAVSTPYGLGFFRT</sequence>
<organism evidence="2 3">
    <name type="scientific">Colocasia esculenta</name>
    <name type="common">Wild taro</name>
    <name type="synonym">Arum esculentum</name>
    <dbReference type="NCBI Taxonomy" id="4460"/>
    <lineage>
        <taxon>Eukaryota</taxon>
        <taxon>Viridiplantae</taxon>
        <taxon>Streptophyta</taxon>
        <taxon>Embryophyta</taxon>
        <taxon>Tracheophyta</taxon>
        <taxon>Spermatophyta</taxon>
        <taxon>Magnoliopsida</taxon>
        <taxon>Liliopsida</taxon>
        <taxon>Araceae</taxon>
        <taxon>Aroideae</taxon>
        <taxon>Colocasieae</taxon>
        <taxon>Colocasia</taxon>
    </lineage>
</organism>
<feature type="region of interest" description="Disordered" evidence="1">
    <location>
        <begin position="28"/>
        <end position="74"/>
    </location>
</feature>
<feature type="non-terminal residue" evidence="2">
    <location>
        <position position="1"/>
    </location>
</feature>
<comment type="caution">
    <text evidence="2">The sequence shown here is derived from an EMBL/GenBank/DDBJ whole genome shotgun (WGS) entry which is preliminary data.</text>
</comment>
<keyword evidence="3" id="KW-1185">Reference proteome</keyword>
<protein>
    <submittedName>
        <fullName evidence="2">Uncharacterized protein</fullName>
    </submittedName>
</protein>
<name>A0A843UHU8_COLES</name>
<dbReference type="Proteomes" id="UP000652761">
    <property type="component" value="Unassembled WGS sequence"/>
</dbReference>
<evidence type="ECO:0000313" key="3">
    <source>
        <dbReference type="Proteomes" id="UP000652761"/>
    </source>
</evidence>
<reference evidence="2" key="1">
    <citation type="submission" date="2017-07" db="EMBL/GenBank/DDBJ databases">
        <title>Taro Niue Genome Assembly and Annotation.</title>
        <authorList>
            <person name="Atibalentja N."/>
            <person name="Keating K."/>
            <person name="Fields C.J."/>
        </authorList>
    </citation>
    <scope>NUCLEOTIDE SEQUENCE</scope>
    <source>
        <strain evidence="2">Niue_2</strain>
        <tissue evidence="2">Leaf</tissue>
    </source>
</reference>
<evidence type="ECO:0000313" key="2">
    <source>
        <dbReference type="EMBL" id="MQL82991.1"/>
    </source>
</evidence>
<dbReference type="EMBL" id="NMUH01000666">
    <property type="protein sequence ID" value="MQL82991.1"/>
    <property type="molecule type" value="Genomic_DNA"/>
</dbReference>
<dbReference type="AlphaFoldDB" id="A0A843UHU8"/>
<accession>A0A843UHU8</accession>
<evidence type="ECO:0000256" key="1">
    <source>
        <dbReference type="SAM" id="MobiDB-lite"/>
    </source>
</evidence>
<proteinExistence type="predicted"/>
<feature type="region of interest" description="Disordered" evidence="1">
    <location>
        <begin position="92"/>
        <end position="132"/>
    </location>
</feature>
<gene>
    <name evidence="2" type="ORF">Taro_015463</name>
</gene>